<gene>
    <name evidence="1" type="ORF">HLUCCA11_05555</name>
</gene>
<dbReference type="Proteomes" id="UP000050465">
    <property type="component" value="Unassembled WGS sequence"/>
</dbReference>
<dbReference type="EMBL" id="LJZR01000005">
    <property type="protein sequence ID" value="KPQ36633.1"/>
    <property type="molecule type" value="Genomic_DNA"/>
</dbReference>
<organism evidence="1 2">
    <name type="scientific">Phormidesmis priestleyi Ana</name>
    <dbReference type="NCBI Taxonomy" id="1666911"/>
    <lineage>
        <taxon>Bacteria</taxon>
        <taxon>Bacillati</taxon>
        <taxon>Cyanobacteriota</taxon>
        <taxon>Cyanophyceae</taxon>
        <taxon>Leptolyngbyales</taxon>
        <taxon>Leptolyngbyaceae</taxon>
        <taxon>Phormidesmis</taxon>
    </lineage>
</organism>
<evidence type="ECO:0000313" key="2">
    <source>
        <dbReference type="Proteomes" id="UP000050465"/>
    </source>
</evidence>
<name>A0A0P8A133_9CYAN</name>
<comment type="caution">
    <text evidence="1">The sequence shown here is derived from an EMBL/GenBank/DDBJ whole genome shotgun (WGS) entry which is preliminary data.</text>
</comment>
<accession>A0A0P8A133</accession>
<dbReference type="AlphaFoldDB" id="A0A0P8A133"/>
<reference evidence="1 2" key="1">
    <citation type="submission" date="2015-09" db="EMBL/GenBank/DDBJ databases">
        <title>Identification and resolution of microdiversity through metagenomic sequencing of parallel consortia.</title>
        <authorList>
            <person name="Nelson W.C."/>
            <person name="Romine M.F."/>
            <person name="Lindemann S.R."/>
        </authorList>
    </citation>
    <scope>NUCLEOTIDE SEQUENCE [LARGE SCALE GENOMIC DNA]</scope>
    <source>
        <strain evidence="1">Ana</strain>
    </source>
</reference>
<protein>
    <submittedName>
        <fullName evidence="1">Uncharacterized protein</fullName>
    </submittedName>
</protein>
<evidence type="ECO:0000313" key="1">
    <source>
        <dbReference type="EMBL" id="KPQ36633.1"/>
    </source>
</evidence>
<sequence length="62" mass="7358">MIFKASIIPTLSQPKNHRKPAVVRGLQWFLRFSQFYGEYTVRSPRARQIWLAQQRKITPSAR</sequence>
<proteinExistence type="predicted"/>